<evidence type="ECO:0000256" key="11">
    <source>
        <dbReference type="SAM" id="Phobius"/>
    </source>
</evidence>
<evidence type="ECO:0000256" key="5">
    <source>
        <dbReference type="ARBA" id="ARBA00022475"/>
    </source>
</evidence>
<organism evidence="12 13">
    <name type="scientific">Rubellimicrobium mesophilum DSM 19309</name>
    <dbReference type="NCBI Taxonomy" id="442562"/>
    <lineage>
        <taxon>Bacteria</taxon>
        <taxon>Pseudomonadati</taxon>
        <taxon>Pseudomonadota</taxon>
        <taxon>Alphaproteobacteria</taxon>
        <taxon>Rhodobacterales</taxon>
        <taxon>Roseobacteraceae</taxon>
        <taxon>Rubellimicrobium</taxon>
    </lineage>
</organism>
<dbReference type="InterPro" id="IPR052031">
    <property type="entry name" value="Membrane_Transporter-Flippase"/>
</dbReference>
<accession>A0A017HQZ3</accession>
<proteinExistence type="inferred from homology"/>
<evidence type="ECO:0000256" key="3">
    <source>
        <dbReference type="ARBA" id="ARBA00022106"/>
    </source>
</evidence>
<feature type="transmembrane region" description="Helical" evidence="11">
    <location>
        <begin position="423"/>
        <end position="443"/>
    </location>
</feature>
<dbReference type="PATRIC" id="fig|442562.3.peg.2219"/>
<feature type="transmembrane region" description="Helical" evidence="11">
    <location>
        <begin position="167"/>
        <end position="191"/>
    </location>
</feature>
<dbReference type="STRING" id="442562.Rumeso_02249"/>
<feature type="transmembrane region" description="Helical" evidence="11">
    <location>
        <begin position="197"/>
        <end position="219"/>
    </location>
</feature>
<dbReference type="CDD" id="cd13143">
    <property type="entry name" value="MATE_MepA_like"/>
    <property type="match status" value="1"/>
</dbReference>
<dbReference type="GO" id="GO:0046677">
    <property type="term" value="P:response to antibiotic"/>
    <property type="evidence" value="ECO:0007669"/>
    <property type="project" value="UniProtKB-KW"/>
</dbReference>
<feature type="transmembrane region" description="Helical" evidence="11">
    <location>
        <begin position="137"/>
        <end position="155"/>
    </location>
</feature>
<feature type="transmembrane region" description="Helical" evidence="11">
    <location>
        <begin position="95"/>
        <end position="117"/>
    </location>
</feature>
<evidence type="ECO:0000256" key="2">
    <source>
        <dbReference type="ARBA" id="ARBA00008417"/>
    </source>
</evidence>
<dbReference type="Pfam" id="PF01554">
    <property type="entry name" value="MatE"/>
    <property type="match status" value="2"/>
</dbReference>
<evidence type="ECO:0000313" key="13">
    <source>
        <dbReference type="Proteomes" id="UP000019666"/>
    </source>
</evidence>
<evidence type="ECO:0000256" key="9">
    <source>
        <dbReference type="ARBA" id="ARBA00023251"/>
    </source>
</evidence>
<evidence type="ECO:0000256" key="4">
    <source>
        <dbReference type="ARBA" id="ARBA00022448"/>
    </source>
</evidence>
<feature type="transmembrane region" description="Helical" evidence="11">
    <location>
        <begin position="397"/>
        <end position="417"/>
    </location>
</feature>
<keyword evidence="8 11" id="KW-0472">Membrane</keyword>
<feature type="transmembrane region" description="Helical" evidence="11">
    <location>
        <begin position="240"/>
        <end position="266"/>
    </location>
</feature>
<protein>
    <recommendedName>
        <fullName evidence="3">Multidrug export protein MepA</fullName>
    </recommendedName>
</protein>
<dbReference type="AlphaFoldDB" id="A0A017HQZ3"/>
<keyword evidence="4" id="KW-0813">Transport</keyword>
<feature type="transmembrane region" description="Helical" evidence="11">
    <location>
        <begin position="21"/>
        <end position="46"/>
    </location>
</feature>
<keyword evidence="13" id="KW-1185">Reference proteome</keyword>
<feature type="transmembrane region" description="Helical" evidence="11">
    <location>
        <begin position="52"/>
        <end position="74"/>
    </location>
</feature>
<evidence type="ECO:0000256" key="10">
    <source>
        <dbReference type="SAM" id="MobiDB-lite"/>
    </source>
</evidence>
<comment type="subcellular location">
    <subcellularLocation>
        <location evidence="1">Cell inner membrane</location>
        <topology evidence="1">Multi-pass membrane protein</topology>
    </subcellularLocation>
</comment>
<comment type="similarity">
    <text evidence="2">Belongs to the multi antimicrobial extrusion (MATE) (TC 2.A.66.1) family. MepA subfamily.</text>
</comment>
<dbReference type="PANTHER" id="PTHR43549:SF3">
    <property type="entry name" value="MULTIDRUG RESISTANCE PROTEIN YPNP-RELATED"/>
    <property type="match status" value="1"/>
</dbReference>
<dbReference type="EMBL" id="AOSK01000057">
    <property type="protein sequence ID" value="EYD76174.1"/>
    <property type="molecule type" value="Genomic_DNA"/>
</dbReference>
<reference evidence="12 13" key="1">
    <citation type="submission" date="2013-02" db="EMBL/GenBank/DDBJ databases">
        <authorList>
            <person name="Fiebig A."/>
            <person name="Goeker M."/>
            <person name="Klenk H.-P.P."/>
        </authorList>
    </citation>
    <scope>NUCLEOTIDE SEQUENCE [LARGE SCALE GENOMIC DNA]</scope>
    <source>
        <strain evidence="12 13">DSM 19309</strain>
    </source>
</reference>
<feature type="region of interest" description="Disordered" evidence="10">
    <location>
        <begin position="451"/>
        <end position="472"/>
    </location>
</feature>
<dbReference type="PANTHER" id="PTHR43549">
    <property type="entry name" value="MULTIDRUG RESISTANCE PROTEIN YPNP-RELATED"/>
    <property type="match status" value="1"/>
</dbReference>
<name>A0A017HQZ3_9RHOB</name>
<evidence type="ECO:0000313" key="12">
    <source>
        <dbReference type="EMBL" id="EYD76174.1"/>
    </source>
</evidence>
<keyword evidence="9" id="KW-0046">Antibiotic resistance</keyword>
<dbReference type="GO" id="GO:0042910">
    <property type="term" value="F:xenobiotic transmembrane transporter activity"/>
    <property type="evidence" value="ECO:0007669"/>
    <property type="project" value="InterPro"/>
</dbReference>
<feature type="transmembrane region" description="Helical" evidence="11">
    <location>
        <begin position="278"/>
        <end position="303"/>
    </location>
</feature>
<dbReference type="PIRSF" id="PIRSF006603">
    <property type="entry name" value="DinF"/>
    <property type="match status" value="1"/>
</dbReference>
<comment type="caution">
    <text evidence="12">The sequence shown here is derived from an EMBL/GenBank/DDBJ whole genome shotgun (WGS) entry which is preliminary data.</text>
</comment>
<sequence>MPHSSGNPYLSGTVLATFVRTALPIMLLTSVNGLLTVADAILLGLFVGPEALAAVTLVFPLSMLLIALATMVASGMATLLGQRLGAGRAEEARRYLAGAHGLALVVCAAAVGLFGVLGRPLTLALAGGSSELAGMGHGFIGIAVLTSPLLFLLSVQSDALRSEGRIGFMALAGLLVSLANLGLNAVLIVGLDLGVTGSAWGTALAQSLALAAILAYRALAGTPLGLRLDLRADWRFGWGGILALGAPRSLSFIGIALGSATVIAALRLDGGSDQDATVAAYGVVTRLMTFAYLPLLGMALALQAMVCNSHGAGLRTRSDATLRLVLRVSLAYSALVEAGLIVLRHAIGRAFVEDLAVVAEVARILPVYVALYVAFGPCLMIANYFQSLGDARRSALLSLARTYLFAIPLSFALPLVLGESGIWFAQPAADGLLLATTGVVLLHTRRAQGQLGRVEGPERSTGAPGQDRKLAL</sequence>
<dbReference type="RefSeq" id="WP_037278179.1">
    <property type="nucleotide sequence ID" value="NZ_KK088554.1"/>
</dbReference>
<evidence type="ECO:0000256" key="6">
    <source>
        <dbReference type="ARBA" id="ARBA00022692"/>
    </source>
</evidence>
<dbReference type="GO" id="GO:0015297">
    <property type="term" value="F:antiporter activity"/>
    <property type="evidence" value="ECO:0007669"/>
    <property type="project" value="InterPro"/>
</dbReference>
<gene>
    <name evidence="12" type="ORF">Rumeso_02249</name>
</gene>
<dbReference type="InterPro" id="IPR002528">
    <property type="entry name" value="MATE_fam"/>
</dbReference>
<dbReference type="HOGENOM" id="CLU_012893_0_2_5"/>
<feature type="transmembrane region" description="Helical" evidence="11">
    <location>
        <begin position="367"/>
        <end position="385"/>
    </location>
</feature>
<evidence type="ECO:0000256" key="1">
    <source>
        <dbReference type="ARBA" id="ARBA00004429"/>
    </source>
</evidence>
<keyword evidence="7 11" id="KW-1133">Transmembrane helix</keyword>
<dbReference type="GO" id="GO:0005886">
    <property type="term" value="C:plasma membrane"/>
    <property type="evidence" value="ECO:0007669"/>
    <property type="project" value="UniProtKB-SubCell"/>
</dbReference>
<evidence type="ECO:0000256" key="8">
    <source>
        <dbReference type="ARBA" id="ARBA00023136"/>
    </source>
</evidence>
<keyword evidence="6 11" id="KW-0812">Transmembrane</keyword>
<keyword evidence="5" id="KW-1003">Cell membrane</keyword>
<evidence type="ECO:0000256" key="7">
    <source>
        <dbReference type="ARBA" id="ARBA00022989"/>
    </source>
</evidence>
<dbReference type="InterPro" id="IPR045070">
    <property type="entry name" value="MATE_MepA-like"/>
</dbReference>
<feature type="transmembrane region" description="Helical" evidence="11">
    <location>
        <begin position="324"/>
        <end position="347"/>
    </location>
</feature>
<dbReference type="Proteomes" id="UP000019666">
    <property type="component" value="Unassembled WGS sequence"/>
</dbReference>
<dbReference type="InterPro" id="IPR048279">
    <property type="entry name" value="MdtK-like"/>
</dbReference>